<dbReference type="InterPro" id="IPR009881">
    <property type="entry name" value="DUF1433"/>
</dbReference>
<proteinExistence type="predicted"/>
<dbReference type="Proteomes" id="UP000283576">
    <property type="component" value="Unassembled WGS sequence"/>
</dbReference>
<reference evidence="1 2" key="1">
    <citation type="journal article" date="2016" name="Front. Microbiol.">
        <title>Comprehensive Phylogenetic Analysis of Bovine Non-aureus Staphylococci Species Based on Whole-Genome Sequencing.</title>
        <authorList>
            <person name="Naushad S."/>
            <person name="Barkema H.W."/>
            <person name="Luby C."/>
            <person name="Condas L.A."/>
            <person name="Nobrega D.B."/>
            <person name="Carson D.A."/>
            <person name="De Buck J."/>
        </authorList>
    </citation>
    <scope>NUCLEOTIDE SEQUENCE [LARGE SCALE GENOMIC DNA]</scope>
    <source>
        <strain evidence="1 2">SNUC 1388</strain>
    </source>
</reference>
<dbReference type="EMBL" id="QXRZ01000006">
    <property type="protein sequence ID" value="RIL42203.1"/>
    <property type="molecule type" value="Genomic_DNA"/>
</dbReference>
<comment type="caution">
    <text evidence="1">The sequence shown here is derived from an EMBL/GenBank/DDBJ whole genome shotgun (WGS) entry which is preliminary data.</text>
</comment>
<gene>
    <name evidence="1" type="ORF">BUZ01_09840</name>
</gene>
<name>A0A418HMS3_STAGA</name>
<evidence type="ECO:0000313" key="1">
    <source>
        <dbReference type="EMBL" id="RIL42203.1"/>
    </source>
</evidence>
<accession>A0A418HMS3</accession>
<dbReference type="Pfam" id="PF07252">
    <property type="entry name" value="DUF1433"/>
    <property type="match status" value="1"/>
</dbReference>
<dbReference type="Gene3D" id="3.10.450.130">
    <property type="entry name" value="folded 79 residue fragment of lin0334 like domains"/>
    <property type="match status" value="1"/>
</dbReference>
<protein>
    <submittedName>
        <fullName evidence="1">DUF1433 domain-containing protein</fullName>
    </submittedName>
</protein>
<organism evidence="1 2">
    <name type="scientific">Staphylococcus gallinarum</name>
    <dbReference type="NCBI Taxonomy" id="1293"/>
    <lineage>
        <taxon>Bacteria</taxon>
        <taxon>Bacillati</taxon>
        <taxon>Bacillota</taxon>
        <taxon>Bacilli</taxon>
        <taxon>Bacillales</taxon>
        <taxon>Staphylococcaceae</taxon>
        <taxon>Staphylococcus</taxon>
    </lineage>
</organism>
<sequence>MHKNKREQYLHIQKNRTDLYFKYNLNDYHSIKITATEKISTGDYFIDGYINGNKKYYFKALINSSDNYQFNGDINYDPKTLGKLFKHEDPVNELTPNDIIKKEKLKKKDYEADPPIIWGF</sequence>
<dbReference type="AlphaFoldDB" id="A0A418HMS3"/>
<evidence type="ECO:0000313" key="2">
    <source>
        <dbReference type="Proteomes" id="UP000283576"/>
    </source>
</evidence>